<keyword evidence="3" id="KW-1185">Reference proteome</keyword>
<feature type="compositionally biased region" description="Low complexity" evidence="1">
    <location>
        <begin position="910"/>
        <end position="928"/>
    </location>
</feature>
<feature type="compositionally biased region" description="Polar residues" evidence="1">
    <location>
        <begin position="741"/>
        <end position="791"/>
    </location>
</feature>
<feature type="compositionally biased region" description="Basic and acidic residues" evidence="1">
    <location>
        <begin position="426"/>
        <end position="458"/>
    </location>
</feature>
<feature type="compositionally biased region" description="Low complexity" evidence="1">
    <location>
        <begin position="955"/>
        <end position="996"/>
    </location>
</feature>
<feature type="region of interest" description="Disordered" evidence="1">
    <location>
        <begin position="533"/>
        <end position="1067"/>
    </location>
</feature>
<sequence>MPRGKKRTPKKASLPKEVSEEGLEESSASQECENSFEEPSKKVKDNEQGEEDVESLQVDSSQEADRSLQNEEETSAAGKETAPESCHPEGSEMTESNKKNLEEESEKMEQDDDENGSQENLENEASEPKKKDKIEDMLVTPYMPHSIPDVVDGKIKEKWEWHMKIYPIDQSDIRRCVLDSVSKIAQETWFYIDKKNYGMGSYDLCMRNYTDAAMVMLKTLHAPMLYRYVTIEVTRRGKNPEAVEKIKQSLPASTNGSTEEKIEESEDHIEEAIEKLPYSEVLEKATLHLDFLHTVEIDKTRGKQKRSLYVKNLPESTSKELLKVLFPVAINLDFISTAAGRRVGDLDVVNDENLRGVLQAYVTMYINGCKSIGLGWKEEDLDNKETIPVSDAESPWQLLPRDLEVPYEAAPEIEEDEAIQYHKRKRELETQKKRAAELQMKRRAEKRRESRWDGDGRRGPKPGPDVRPLQKPMKPKFQDQLNMMPAVGDGPPHSRGPPPMMGMGPDRPLGPMDAAVMRDRKRDRFERDRMDMEMPPKRMPRDFPPFGADRRFNRMGPPDREFRGRPDFGSPRDRDRMFEGNRGRGGGPMGMFRGRGGRFDQRNAERGMAFEGRFGADQSRMRQFDRPGDRGRGRGGGFDMPSRDRGGSGRGTDSAGRGGGAPSFGRGMSRGAPSDQTRNEQTEASVPSKVSSSAPQMRESGAVERVQSRDQRSGGRGGQRNKPISHGFPSNFEKPADNRRTLTQVTISSDSHGSNKSFGPSGGSQKQSSFGNRSGYYNNQRNNSAESRPSSFGQSQNQNRGFGSQNQQSGFGLPQNQQNSFNSQNRQNNFGSPQNRQNNFGNPQNQQRNFGSSQNQQRGFGGSQTRQSNFGSGYQQSNFGSTGNQSNFGGMGNQSSSFNSSTNRQTGFGSTNQQSSFLSSQNQQQTSFGSNQPSSYLNSTYGTAQTVQPQQSSFSGMQTQSYGGQQSYSTQQSAYGSYNTQQQQQQQQGYGSMQQQPYNTSQSFDAQQQSYSSQGYNAQQQQSGYSSTGAYDWNQQASAGLGSATASSNSYSQNSYNSQQTLQQDYSAYSQQGQSAYSGYGSSSVPSTATGYGADSAFANHGLYSSAQGTQGVSDPYGTYSASDAYSYAQYQGSA</sequence>
<feature type="compositionally biased region" description="Basic and acidic residues" evidence="1">
    <location>
        <begin position="619"/>
        <end position="632"/>
    </location>
</feature>
<feature type="compositionally biased region" description="Polar residues" evidence="1">
    <location>
        <begin position="929"/>
        <end position="954"/>
    </location>
</feature>
<name>A0AAV3ZZ24_9GAST</name>
<feature type="region of interest" description="Disordered" evidence="1">
    <location>
        <begin position="424"/>
        <end position="502"/>
    </location>
</feature>
<feature type="compositionally biased region" description="Basic and acidic residues" evidence="1">
    <location>
        <begin position="86"/>
        <end position="102"/>
    </location>
</feature>
<feature type="compositionally biased region" description="Polar residues" evidence="1">
    <location>
        <begin position="997"/>
        <end position="1036"/>
    </location>
</feature>
<evidence type="ECO:0000313" key="3">
    <source>
        <dbReference type="Proteomes" id="UP000735302"/>
    </source>
</evidence>
<organism evidence="2 3">
    <name type="scientific">Plakobranchus ocellatus</name>
    <dbReference type="NCBI Taxonomy" id="259542"/>
    <lineage>
        <taxon>Eukaryota</taxon>
        <taxon>Metazoa</taxon>
        <taxon>Spiralia</taxon>
        <taxon>Lophotrochozoa</taxon>
        <taxon>Mollusca</taxon>
        <taxon>Gastropoda</taxon>
        <taxon>Heterobranchia</taxon>
        <taxon>Euthyneura</taxon>
        <taxon>Panpulmonata</taxon>
        <taxon>Sacoglossa</taxon>
        <taxon>Placobranchoidea</taxon>
        <taxon>Plakobranchidae</taxon>
        <taxon>Plakobranchus</taxon>
    </lineage>
</organism>
<comment type="caution">
    <text evidence="2">The sequence shown here is derived from an EMBL/GenBank/DDBJ whole genome shotgun (WGS) entry which is preliminary data.</text>
</comment>
<evidence type="ECO:0000313" key="2">
    <source>
        <dbReference type="EMBL" id="GFO04226.1"/>
    </source>
</evidence>
<accession>A0AAV3ZZ24</accession>
<feature type="compositionally biased region" description="Basic residues" evidence="1">
    <location>
        <begin position="1"/>
        <end position="10"/>
    </location>
</feature>
<feature type="compositionally biased region" description="Polar residues" evidence="1">
    <location>
        <begin position="831"/>
        <end position="909"/>
    </location>
</feature>
<feature type="compositionally biased region" description="Low complexity" evidence="1">
    <location>
        <begin position="684"/>
        <end position="695"/>
    </location>
</feature>
<feature type="compositionally biased region" description="Low complexity" evidence="1">
    <location>
        <begin position="1037"/>
        <end position="1067"/>
    </location>
</feature>
<feature type="compositionally biased region" description="Basic and acidic residues" evidence="1">
    <location>
        <begin position="548"/>
        <end position="582"/>
    </location>
</feature>
<protein>
    <submittedName>
        <fullName evidence="2">Pentatricopeptide repeat-containing protein</fullName>
    </submittedName>
</protein>
<feature type="region of interest" description="Disordered" evidence="1">
    <location>
        <begin position="1"/>
        <end position="133"/>
    </location>
</feature>
<evidence type="ECO:0000256" key="1">
    <source>
        <dbReference type="SAM" id="MobiDB-lite"/>
    </source>
</evidence>
<gene>
    <name evidence="2" type="ORF">PoB_003073100</name>
</gene>
<proteinExistence type="predicted"/>
<reference evidence="2 3" key="1">
    <citation type="journal article" date="2021" name="Elife">
        <title>Chloroplast acquisition without the gene transfer in kleptoplastic sea slugs, Plakobranchus ocellatus.</title>
        <authorList>
            <person name="Maeda T."/>
            <person name="Takahashi S."/>
            <person name="Yoshida T."/>
            <person name="Shimamura S."/>
            <person name="Takaki Y."/>
            <person name="Nagai Y."/>
            <person name="Toyoda A."/>
            <person name="Suzuki Y."/>
            <person name="Arimoto A."/>
            <person name="Ishii H."/>
            <person name="Satoh N."/>
            <person name="Nishiyama T."/>
            <person name="Hasebe M."/>
            <person name="Maruyama T."/>
            <person name="Minagawa J."/>
            <person name="Obokata J."/>
            <person name="Shigenobu S."/>
        </authorList>
    </citation>
    <scope>NUCLEOTIDE SEQUENCE [LARGE SCALE GENOMIC DNA]</scope>
</reference>
<dbReference type="AlphaFoldDB" id="A0AAV3ZZ24"/>
<dbReference type="EMBL" id="BLXT01003738">
    <property type="protein sequence ID" value="GFO04226.1"/>
    <property type="molecule type" value="Genomic_DNA"/>
</dbReference>
<feature type="compositionally biased region" description="Basic and acidic residues" evidence="1">
    <location>
        <begin position="38"/>
        <end position="47"/>
    </location>
</feature>
<feature type="compositionally biased region" description="Acidic residues" evidence="1">
    <location>
        <begin position="103"/>
        <end position="125"/>
    </location>
</feature>
<feature type="compositionally biased region" description="Low complexity" evidence="1">
    <location>
        <begin position="792"/>
        <end position="830"/>
    </location>
</feature>
<dbReference type="Proteomes" id="UP000735302">
    <property type="component" value="Unassembled WGS sequence"/>
</dbReference>